<evidence type="ECO:0000313" key="2">
    <source>
        <dbReference type="Proteomes" id="UP001152795"/>
    </source>
</evidence>
<protein>
    <submittedName>
        <fullName evidence="1">Uncharacterized protein</fullName>
    </submittedName>
</protein>
<proteinExistence type="predicted"/>
<organism evidence="1 2">
    <name type="scientific">Paramuricea clavata</name>
    <name type="common">Red gorgonian</name>
    <name type="synonym">Violescent sea-whip</name>
    <dbReference type="NCBI Taxonomy" id="317549"/>
    <lineage>
        <taxon>Eukaryota</taxon>
        <taxon>Metazoa</taxon>
        <taxon>Cnidaria</taxon>
        <taxon>Anthozoa</taxon>
        <taxon>Octocorallia</taxon>
        <taxon>Malacalcyonacea</taxon>
        <taxon>Plexauridae</taxon>
        <taxon>Paramuricea</taxon>
    </lineage>
</organism>
<sequence>MCAKDRLRVLPSQCTPSFKYRLEDALTNCKKLQHTLKVKDKTIVSLETRLEAAHVFELECNKITKSLDEKKIRITQLKSRVRIFEGEKHENEAILRTLKEKEDNAVFLGENLKSCMDELAVLENRFILENNLTRFVKIFEMGV</sequence>
<dbReference type="Proteomes" id="UP001152795">
    <property type="component" value="Unassembled WGS sequence"/>
</dbReference>
<name>A0A6S7JUV6_PARCT</name>
<reference evidence="1" key="1">
    <citation type="submission" date="2020-04" db="EMBL/GenBank/DDBJ databases">
        <authorList>
            <person name="Alioto T."/>
            <person name="Alioto T."/>
            <person name="Gomez Garrido J."/>
        </authorList>
    </citation>
    <scope>NUCLEOTIDE SEQUENCE</scope>
    <source>
        <strain evidence="1">A484AB</strain>
    </source>
</reference>
<accession>A0A6S7JUV6</accession>
<dbReference type="OrthoDB" id="10254988at2759"/>
<keyword evidence="2" id="KW-1185">Reference proteome</keyword>
<comment type="caution">
    <text evidence="1">The sequence shown here is derived from an EMBL/GenBank/DDBJ whole genome shotgun (WGS) entry which is preliminary data.</text>
</comment>
<gene>
    <name evidence="1" type="ORF">PACLA_8A017281</name>
</gene>
<dbReference type="EMBL" id="CACRXK020019651">
    <property type="protein sequence ID" value="CAB4033904.1"/>
    <property type="molecule type" value="Genomic_DNA"/>
</dbReference>
<dbReference type="AlphaFoldDB" id="A0A6S7JUV6"/>
<evidence type="ECO:0000313" key="1">
    <source>
        <dbReference type="EMBL" id="CAB4033904.1"/>
    </source>
</evidence>